<dbReference type="EMBL" id="BNCQ01000041">
    <property type="protein sequence ID" value="GIM11961.1"/>
    <property type="molecule type" value="Genomic_DNA"/>
</dbReference>
<dbReference type="Proteomes" id="UP000722791">
    <property type="component" value="Unassembled WGS sequence"/>
</dbReference>
<evidence type="ECO:0000313" key="3">
    <source>
        <dbReference type="Proteomes" id="UP000722791"/>
    </source>
</evidence>
<keyword evidence="1" id="KW-0472">Membrane</keyword>
<feature type="non-terminal residue" evidence="2">
    <location>
        <position position="120"/>
    </location>
</feature>
<gene>
    <name evidence="2" type="ORF">Vretimale_15400</name>
</gene>
<keyword evidence="1" id="KW-0812">Transmembrane</keyword>
<protein>
    <submittedName>
        <fullName evidence="2">Uncharacterized protein</fullName>
    </submittedName>
</protein>
<feature type="transmembrane region" description="Helical" evidence="1">
    <location>
        <begin position="12"/>
        <end position="33"/>
    </location>
</feature>
<organism evidence="2 3">
    <name type="scientific">Volvox reticuliferus</name>
    <dbReference type="NCBI Taxonomy" id="1737510"/>
    <lineage>
        <taxon>Eukaryota</taxon>
        <taxon>Viridiplantae</taxon>
        <taxon>Chlorophyta</taxon>
        <taxon>core chlorophytes</taxon>
        <taxon>Chlorophyceae</taxon>
        <taxon>CS clade</taxon>
        <taxon>Chlamydomonadales</taxon>
        <taxon>Volvocaceae</taxon>
        <taxon>Volvox</taxon>
    </lineage>
</organism>
<reference evidence="2" key="1">
    <citation type="journal article" date="2021" name="Proc. Natl. Acad. Sci. U.S.A.">
        <title>Three genomes in the algal genus Volvox reveal the fate of a haploid sex-determining region after a transition to homothallism.</title>
        <authorList>
            <person name="Yamamoto K."/>
            <person name="Hamaji T."/>
            <person name="Kawai-Toyooka H."/>
            <person name="Matsuzaki R."/>
            <person name="Takahashi F."/>
            <person name="Nishimura Y."/>
            <person name="Kawachi M."/>
            <person name="Noguchi H."/>
            <person name="Minakuchi Y."/>
            <person name="Umen J.G."/>
            <person name="Toyoda A."/>
            <person name="Nozaki H."/>
        </authorList>
    </citation>
    <scope>NUCLEOTIDE SEQUENCE</scope>
    <source>
        <strain evidence="2">NIES-3785</strain>
    </source>
</reference>
<dbReference type="AlphaFoldDB" id="A0A8J4LW57"/>
<name>A0A8J4LW57_9CHLO</name>
<keyword evidence="1" id="KW-1133">Transmembrane helix</keyword>
<proteinExistence type="predicted"/>
<comment type="caution">
    <text evidence="2">The sequence shown here is derived from an EMBL/GenBank/DDBJ whole genome shotgun (WGS) entry which is preliminary data.</text>
</comment>
<accession>A0A8J4LW57</accession>
<evidence type="ECO:0000256" key="1">
    <source>
        <dbReference type="SAM" id="Phobius"/>
    </source>
</evidence>
<sequence>MQSIHTQSMSLIAAYRTGSSAFGSGMCAFLANCRSRRRTRFRPSASRKPQLPPALPYSAFRCASAKSIGGWPDSATPAAAAASSSSGPGARISSIAIATPVWSSSRLSDNLNLILPLAEP</sequence>
<evidence type="ECO:0000313" key="2">
    <source>
        <dbReference type="EMBL" id="GIM11961.1"/>
    </source>
</evidence>